<evidence type="ECO:0000313" key="1">
    <source>
        <dbReference type="EMBL" id="UDL15849.1"/>
    </source>
</evidence>
<gene>
    <name evidence="1" type="primary">58</name>
    <name evidence="1" type="ORF">SEA_PUMPERNICKEL_58</name>
</gene>
<protein>
    <submittedName>
        <fullName evidence="1">Uncharacterized protein</fullName>
    </submittedName>
</protein>
<dbReference type="GeneID" id="80019698"/>
<evidence type="ECO:0000313" key="2">
    <source>
        <dbReference type="Proteomes" id="UP000827768"/>
    </source>
</evidence>
<sequence>MLSQVKPRTEVWFRSMSPRKTFEFVDFDGTPCLPNVVERAVEQLLGMDARLILDVQREEVRARLYAIRQYLQSSDTREVILTWRQETGIEIKTWVLDNDTWVIVDSEV</sequence>
<accession>A0AAE8Y712</accession>
<reference evidence="1" key="1">
    <citation type="submission" date="2021-09" db="EMBL/GenBank/DDBJ databases">
        <authorList>
            <person name="Andersen S.H."/>
            <person name="Beall E.A."/>
            <person name="Cappelle B."/>
            <person name="Falteisek K.J."/>
            <person name="Fenske B.A."/>
            <person name="Gansluckner N.W."/>
            <person name="Gilbertson S.M."/>
            <person name="Krings K.J."/>
            <person name="Mobeck M."/>
            <person name="Odeku J.O."/>
            <person name="Poncelet M.E."/>
            <person name="Rohr J.R."/>
            <person name="Rolands L."/>
            <person name="Whipple C.D."/>
            <person name="Whipple E.M."/>
            <person name="Spring A.M."/>
            <person name="Klyczek K."/>
            <person name="Garlena R.A."/>
            <person name="Russell D.A."/>
            <person name="Pope W.H."/>
            <person name="Jacobs-Sera D."/>
            <person name="Hatfull G.F."/>
        </authorList>
    </citation>
    <scope>NUCLEOTIDE SEQUENCE</scope>
</reference>
<dbReference type="KEGG" id="vg:80019698"/>
<dbReference type="EMBL" id="OK040790">
    <property type="protein sequence ID" value="UDL15849.1"/>
    <property type="molecule type" value="Genomic_DNA"/>
</dbReference>
<dbReference type="Proteomes" id="UP000827768">
    <property type="component" value="Segment"/>
</dbReference>
<dbReference type="RefSeq" id="YP_010755089.1">
    <property type="nucleotide sequence ID" value="NC_073468.1"/>
</dbReference>
<proteinExistence type="predicted"/>
<organism evidence="1 2">
    <name type="scientific">Microbacterium phage Pumpernickel</name>
    <dbReference type="NCBI Taxonomy" id="2885983"/>
    <lineage>
        <taxon>Viruses</taxon>
        <taxon>Duplodnaviria</taxon>
        <taxon>Heunggongvirae</taxon>
        <taxon>Uroviricota</taxon>
        <taxon>Caudoviricetes</taxon>
        <taxon>Pumpernickelvirus</taxon>
        <taxon>Pumpernickelvirus pumpernickel</taxon>
    </lineage>
</organism>
<keyword evidence="2" id="KW-1185">Reference proteome</keyword>
<name>A0AAE8Y712_9CAUD</name>